<dbReference type="PANTHER" id="PTHR31223:SF70">
    <property type="entry name" value="LOG FAMILY PROTEIN YJL055W"/>
    <property type="match status" value="1"/>
</dbReference>
<dbReference type="GO" id="GO:0005829">
    <property type="term" value="C:cytosol"/>
    <property type="evidence" value="ECO:0007669"/>
    <property type="project" value="TreeGrafter"/>
</dbReference>
<dbReference type="EMBL" id="VNHU01000007">
    <property type="protein sequence ID" value="TYP72279.1"/>
    <property type="molecule type" value="Genomic_DNA"/>
</dbReference>
<dbReference type="Pfam" id="PF03641">
    <property type="entry name" value="Lysine_decarbox"/>
    <property type="match status" value="1"/>
</dbReference>
<accession>A0A5S5BZB0</accession>
<comment type="catalytic activity">
    <reaction evidence="1">
        <text>AMP + H2O = D-ribose 5-phosphate + adenine</text>
        <dbReference type="Rhea" id="RHEA:20129"/>
        <dbReference type="ChEBI" id="CHEBI:15377"/>
        <dbReference type="ChEBI" id="CHEBI:16708"/>
        <dbReference type="ChEBI" id="CHEBI:78346"/>
        <dbReference type="ChEBI" id="CHEBI:456215"/>
        <dbReference type="EC" id="3.2.2.4"/>
    </reaction>
</comment>
<keyword evidence="5" id="KW-1185">Reference proteome</keyword>
<dbReference type="GO" id="GO:0009691">
    <property type="term" value="P:cytokinin biosynthetic process"/>
    <property type="evidence" value="ECO:0007669"/>
    <property type="project" value="UniProtKB-UniRule"/>
</dbReference>
<dbReference type="InterPro" id="IPR031100">
    <property type="entry name" value="LOG_fam"/>
</dbReference>
<organism evidence="4 5">
    <name type="scientific">Aquimarina intermedia</name>
    <dbReference type="NCBI Taxonomy" id="350814"/>
    <lineage>
        <taxon>Bacteria</taxon>
        <taxon>Pseudomonadati</taxon>
        <taxon>Bacteroidota</taxon>
        <taxon>Flavobacteriia</taxon>
        <taxon>Flavobacteriales</taxon>
        <taxon>Flavobacteriaceae</taxon>
        <taxon>Aquimarina</taxon>
    </lineage>
</organism>
<keyword evidence="3" id="KW-0203">Cytokinin biosynthesis</keyword>
<proteinExistence type="inferred from homology"/>
<dbReference type="Gene3D" id="3.40.50.450">
    <property type="match status" value="1"/>
</dbReference>
<dbReference type="PANTHER" id="PTHR31223">
    <property type="entry name" value="LOG FAMILY PROTEIN YJL055W"/>
    <property type="match status" value="1"/>
</dbReference>
<evidence type="ECO:0000256" key="3">
    <source>
        <dbReference type="RuleBase" id="RU363015"/>
    </source>
</evidence>
<gene>
    <name evidence="4" type="ORF">BD809_107164</name>
</gene>
<comment type="similarity">
    <text evidence="2 3">Belongs to the LOG family.</text>
</comment>
<dbReference type="InterPro" id="IPR005269">
    <property type="entry name" value="LOG"/>
</dbReference>
<dbReference type="AlphaFoldDB" id="A0A5S5BZB0"/>
<dbReference type="Proteomes" id="UP000324376">
    <property type="component" value="Unassembled WGS sequence"/>
</dbReference>
<evidence type="ECO:0000313" key="5">
    <source>
        <dbReference type="Proteomes" id="UP000324376"/>
    </source>
</evidence>
<evidence type="ECO:0000313" key="4">
    <source>
        <dbReference type="EMBL" id="TYP72279.1"/>
    </source>
</evidence>
<sequence length="196" mass="21764">MRSLKSIAVFCGSSEGNDLKIIDDARALGKQFAQDSITLVYGGAKIGIMGEVASGVLEAKGTVIGVIPEFLKQKEVVHHGLSELITVETMHQRKLKIQDLSEGFIALPGGFGTLEELFEIITWGQLGLHQKPIGILNTNGFYNELLQFMEHMVRKGFLKMENYELLVVDASIAGLLQKMKDYMPKQVPKWLKSDRT</sequence>
<protein>
    <recommendedName>
        <fullName evidence="3">Cytokinin riboside 5'-monophosphate phosphoribohydrolase</fullName>
        <ecNumber evidence="3">3.2.2.n1</ecNumber>
    </recommendedName>
</protein>
<dbReference type="EC" id="3.2.2.n1" evidence="3"/>
<dbReference type="NCBIfam" id="TIGR00730">
    <property type="entry name" value="Rossman fold protein, TIGR00730 family"/>
    <property type="match status" value="1"/>
</dbReference>
<evidence type="ECO:0000256" key="2">
    <source>
        <dbReference type="ARBA" id="ARBA00006763"/>
    </source>
</evidence>
<reference evidence="4 5" key="1">
    <citation type="submission" date="2019-07" db="EMBL/GenBank/DDBJ databases">
        <title>Genomic Encyclopedia of Archaeal and Bacterial Type Strains, Phase II (KMG-II): from individual species to whole genera.</title>
        <authorList>
            <person name="Goeker M."/>
        </authorList>
    </citation>
    <scope>NUCLEOTIDE SEQUENCE [LARGE SCALE GENOMIC DNA]</scope>
    <source>
        <strain evidence="4 5">DSM 17527</strain>
    </source>
</reference>
<evidence type="ECO:0000256" key="1">
    <source>
        <dbReference type="ARBA" id="ARBA00000274"/>
    </source>
</evidence>
<comment type="caution">
    <text evidence="4">The sequence shown here is derived from an EMBL/GenBank/DDBJ whole genome shotgun (WGS) entry which is preliminary data.</text>
</comment>
<keyword evidence="3" id="KW-0378">Hydrolase</keyword>
<dbReference type="GO" id="GO:0008714">
    <property type="term" value="F:AMP nucleosidase activity"/>
    <property type="evidence" value="ECO:0007669"/>
    <property type="project" value="UniProtKB-EC"/>
</dbReference>
<name>A0A5S5BZB0_9FLAO</name>
<dbReference type="SUPFAM" id="SSF102405">
    <property type="entry name" value="MCP/YpsA-like"/>
    <property type="match status" value="1"/>
</dbReference>
<dbReference type="RefSeq" id="WP_246131523.1">
    <property type="nucleotide sequence ID" value="NZ_VNHU01000007.1"/>
</dbReference>